<evidence type="ECO:0000313" key="1">
    <source>
        <dbReference type="EMBL" id="KAL0128759.1"/>
    </source>
</evidence>
<comment type="caution">
    <text evidence="1">The sequence shown here is derived from an EMBL/GenBank/DDBJ whole genome shotgun (WGS) entry which is preliminary data.</text>
</comment>
<name>A0AAW2GNP8_9HYME</name>
<sequence length="151" mass="17182">MLPCTIHGSEGDSVTLAYLYIKKKFFLIKICDLANRKLRSETSDYLFIALVRFFFHACERIREKMTVTPSAVNARARLGIEDRAQIAISPDEIQNAYDGFIARGYSYFLPIFENNKALGASSLQSAFLESIISSRRDDNYEDNDTRATFLS</sequence>
<evidence type="ECO:0000313" key="2">
    <source>
        <dbReference type="Proteomes" id="UP001430953"/>
    </source>
</evidence>
<reference evidence="1 2" key="1">
    <citation type="submission" date="2023-03" db="EMBL/GenBank/DDBJ databases">
        <title>High recombination rates correlate with genetic variation in Cardiocondyla obscurior ants.</title>
        <authorList>
            <person name="Errbii M."/>
        </authorList>
    </citation>
    <scope>NUCLEOTIDE SEQUENCE [LARGE SCALE GENOMIC DNA]</scope>
    <source>
        <strain evidence="1">Alpha-2009</strain>
        <tissue evidence="1">Whole body</tissue>
    </source>
</reference>
<dbReference type="AlphaFoldDB" id="A0AAW2GNP8"/>
<accession>A0AAW2GNP8</accession>
<organism evidence="1 2">
    <name type="scientific">Cardiocondyla obscurior</name>
    <dbReference type="NCBI Taxonomy" id="286306"/>
    <lineage>
        <taxon>Eukaryota</taxon>
        <taxon>Metazoa</taxon>
        <taxon>Ecdysozoa</taxon>
        <taxon>Arthropoda</taxon>
        <taxon>Hexapoda</taxon>
        <taxon>Insecta</taxon>
        <taxon>Pterygota</taxon>
        <taxon>Neoptera</taxon>
        <taxon>Endopterygota</taxon>
        <taxon>Hymenoptera</taxon>
        <taxon>Apocrita</taxon>
        <taxon>Aculeata</taxon>
        <taxon>Formicoidea</taxon>
        <taxon>Formicidae</taxon>
        <taxon>Myrmicinae</taxon>
        <taxon>Cardiocondyla</taxon>
    </lineage>
</organism>
<gene>
    <name evidence="1" type="ORF">PUN28_003863</name>
</gene>
<dbReference type="Proteomes" id="UP001430953">
    <property type="component" value="Unassembled WGS sequence"/>
</dbReference>
<proteinExistence type="predicted"/>
<keyword evidence="2" id="KW-1185">Reference proteome</keyword>
<protein>
    <submittedName>
        <fullName evidence="1">Uncharacterized protein</fullName>
    </submittedName>
</protein>
<dbReference type="EMBL" id="JADYXP020000003">
    <property type="protein sequence ID" value="KAL0128759.1"/>
    <property type="molecule type" value="Genomic_DNA"/>
</dbReference>